<dbReference type="AlphaFoldDB" id="A0A4Y7Q5Y3"/>
<dbReference type="Proteomes" id="UP000294933">
    <property type="component" value="Unassembled WGS sequence"/>
</dbReference>
<protein>
    <submittedName>
        <fullName evidence="1">Uncharacterized protein</fullName>
    </submittedName>
</protein>
<dbReference type="OrthoDB" id="2269034at2759"/>
<accession>A0A4Y7Q5Y3</accession>
<name>A0A4Y7Q5Y3_9AGAM</name>
<organism evidence="1 2">
    <name type="scientific">Rickenella mellea</name>
    <dbReference type="NCBI Taxonomy" id="50990"/>
    <lineage>
        <taxon>Eukaryota</taxon>
        <taxon>Fungi</taxon>
        <taxon>Dikarya</taxon>
        <taxon>Basidiomycota</taxon>
        <taxon>Agaricomycotina</taxon>
        <taxon>Agaricomycetes</taxon>
        <taxon>Hymenochaetales</taxon>
        <taxon>Rickenellaceae</taxon>
        <taxon>Rickenella</taxon>
    </lineage>
</organism>
<evidence type="ECO:0000313" key="2">
    <source>
        <dbReference type="Proteomes" id="UP000294933"/>
    </source>
</evidence>
<proteinExistence type="predicted"/>
<sequence length="356" mass="40196">MTGSRIDTTTIDNLIGFLTRIKANGGIVDEVLLDATKDVLDGHEERLAVLKHLVMCKAGQGRVFVGRARAYQGRALLAVLPKPSRKAGQVSESYKIRNSGSSAIPVVSPSAHVELASMGSLRKLMSYKIFPRSIPGFGGPRPKARLVQNRCPCPKPNKALTRAGQGKACMGRASRNAQQLILKVTENKIYRLQKETSAATLQRGIQSLPDDLVRVVFEAGFHLYELEHDCDSYPMTLSHVNRRWRTIAMDTPRVWSRLSNVLEVDELRWYIEMSRSAALTIRLELGLFVEEDGYPCSIPDFLYITTAHSSRWQSFTCYIRMPEWGQEEMLGKSYWPLHDYINIDLSHLTNFSLQIW</sequence>
<reference evidence="1 2" key="1">
    <citation type="submission" date="2018-06" db="EMBL/GenBank/DDBJ databases">
        <title>A transcriptomic atlas of mushroom development highlights an independent origin of complex multicellularity.</title>
        <authorList>
            <consortium name="DOE Joint Genome Institute"/>
            <person name="Krizsan K."/>
            <person name="Almasi E."/>
            <person name="Merenyi Z."/>
            <person name="Sahu N."/>
            <person name="Viragh M."/>
            <person name="Koszo T."/>
            <person name="Mondo S."/>
            <person name="Kiss B."/>
            <person name="Balint B."/>
            <person name="Kues U."/>
            <person name="Barry K."/>
            <person name="Hegedus J.C."/>
            <person name="Henrissat B."/>
            <person name="Johnson J."/>
            <person name="Lipzen A."/>
            <person name="Ohm R."/>
            <person name="Nagy I."/>
            <person name="Pangilinan J."/>
            <person name="Yan J."/>
            <person name="Xiong Y."/>
            <person name="Grigoriev I.V."/>
            <person name="Hibbett D.S."/>
            <person name="Nagy L.G."/>
        </authorList>
    </citation>
    <scope>NUCLEOTIDE SEQUENCE [LARGE SCALE GENOMIC DNA]</scope>
    <source>
        <strain evidence="1 2">SZMC22713</strain>
    </source>
</reference>
<dbReference type="VEuPathDB" id="FungiDB:BD410DRAFT_828342"/>
<gene>
    <name evidence="1" type="ORF">BD410DRAFT_828342</name>
</gene>
<evidence type="ECO:0000313" key="1">
    <source>
        <dbReference type="EMBL" id="TDL22562.1"/>
    </source>
</evidence>
<keyword evidence="2" id="KW-1185">Reference proteome</keyword>
<dbReference type="EMBL" id="ML170174">
    <property type="protein sequence ID" value="TDL22562.1"/>
    <property type="molecule type" value="Genomic_DNA"/>
</dbReference>